<dbReference type="PANTHER" id="PTHR10010:SF46">
    <property type="entry name" value="SODIUM-DEPENDENT PHOSPHATE TRANSPORT PROTEIN 2B"/>
    <property type="match status" value="1"/>
</dbReference>
<dbReference type="NCBIfam" id="NF037997">
    <property type="entry name" value="Na_Pi_symport"/>
    <property type="match status" value="1"/>
</dbReference>
<evidence type="ECO:0000313" key="8">
    <source>
        <dbReference type="Proteomes" id="UP001061361"/>
    </source>
</evidence>
<evidence type="ECO:0000256" key="1">
    <source>
        <dbReference type="ARBA" id="ARBA00004651"/>
    </source>
</evidence>
<feature type="transmembrane region" description="Helical" evidence="6">
    <location>
        <begin position="111"/>
        <end position="128"/>
    </location>
</feature>
<feature type="transmembrane region" description="Helical" evidence="6">
    <location>
        <begin position="85"/>
        <end position="105"/>
    </location>
</feature>
<sequence>MIFSLIAGLVGGLGLFLLGMRLMTKGLRLAAGNALRNLLGKWTKTPLRGLISGFTITALVQSSSAITVAVIGFVNAGLMSMPQSVGVIFGSNIGTTVTGWIVAAVGVNVKVKALALPLIGVGALLRLTGGQTRRTPVGDALTGFGIFFLGIEILQSTFQDLGTVVDLAAYNIGGIPGILLFVVVGAVLTLLMQSSSAAMALILTATMSGILTLESAAAAAIGTNIGTTSTALLSVLGATHNAIKVAAAHIIFNLVTGLVALVAIRPLLLIVAWLTGFIDGNDTATAIAVFHTLFNILGVIIFLPFTDRLVEFLDQHIGREAAMLGRPRYIDDNVLKTPSLAMDALFMELGRLGEMARLMCQKGLNADFRHKNFYQDKAAFESLSADIRSFCVKIQRLDLPEQAATMLPTALRVNQYFRRTVDIMSEMYKQFDRPVMGLPEHTQRHVDAFKQEIRDILNVAHTPCSVEFATLHKQMGQLDDTYHALKDELLKTGATGELSLNDMVANLEFHSRMRAMCEKAVKGTTFWSLLRDIELTCAAADADNEYSWKREA</sequence>
<protein>
    <submittedName>
        <fullName evidence="7">Na/Pi cotransporter</fullName>
    </submittedName>
</protein>
<organism evidence="7 8">
    <name type="scientific">Pseudodesulfovibrio portus</name>
    <dbReference type="NCBI Taxonomy" id="231439"/>
    <lineage>
        <taxon>Bacteria</taxon>
        <taxon>Pseudomonadati</taxon>
        <taxon>Thermodesulfobacteriota</taxon>
        <taxon>Desulfovibrionia</taxon>
        <taxon>Desulfovibrionales</taxon>
        <taxon>Desulfovibrionaceae</taxon>
    </lineage>
</organism>
<reference evidence="7" key="1">
    <citation type="submission" date="2022-08" db="EMBL/GenBank/DDBJ databases">
        <title>Genome Sequence of the sulphate-reducing bacterium, Pseudodesulfovibrio portus JCM14722.</title>
        <authorList>
            <person name="Kondo R."/>
            <person name="Kataoka T."/>
        </authorList>
    </citation>
    <scope>NUCLEOTIDE SEQUENCE</scope>
    <source>
        <strain evidence="7">JCM 14722</strain>
    </source>
</reference>
<evidence type="ECO:0000256" key="4">
    <source>
        <dbReference type="ARBA" id="ARBA00022989"/>
    </source>
</evidence>
<feature type="transmembrane region" description="Helical" evidence="6">
    <location>
        <begin position="286"/>
        <end position="305"/>
    </location>
</feature>
<evidence type="ECO:0000313" key="7">
    <source>
        <dbReference type="EMBL" id="BDQ32842.1"/>
    </source>
</evidence>
<feature type="transmembrane region" description="Helical" evidence="6">
    <location>
        <begin position="54"/>
        <end position="78"/>
    </location>
</feature>
<keyword evidence="5 6" id="KW-0472">Membrane</keyword>
<name>A0ABN6RTL2_9BACT</name>
<evidence type="ECO:0000256" key="2">
    <source>
        <dbReference type="ARBA" id="ARBA00022475"/>
    </source>
</evidence>
<feature type="transmembrane region" description="Helical" evidence="6">
    <location>
        <begin position="198"/>
        <end position="219"/>
    </location>
</feature>
<dbReference type="Proteomes" id="UP001061361">
    <property type="component" value="Chromosome"/>
</dbReference>
<evidence type="ECO:0000256" key="3">
    <source>
        <dbReference type="ARBA" id="ARBA00022692"/>
    </source>
</evidence>
<dbReference type="PANTHER" id="PTHR10010">
    <property type="entry name" value="SOLUTE CARRIER FAMILY 34 SODIUM PHOSPHATE , MEMBER 2-RELATED"/>
    <property type="match status" value="1"/>
</dbReference>
<keyword evidence="3 6" id="KW-0812">Transmembrane</keyword>
<evidence type="ECO:0000256" key="6">
    <source>
        <dbReference type="SAM" id="Phobius"/>
    </source>
</evidence>
<feature type="transmembrane region" description="Helical" evidence="6">
    <location>
        <begin position="250"/>
        <end position="274"/>
    </location>
</feature>
<dbReference type="EMBL" id="AP026708">
    <property type="protein sequence ID" value="BDQ32842.1"/>
    <property type="molecule type" value="Genomic_DNA"/>
</dbReference>
<dbReference type="RefSeq" id="WP_264982903.1">
    <property type="nucleotide sequence ID" value="NZ_AP026708.1"/>
</dbReference>
<keyword evidence="4 6" id="KW-1133">Transmembrane helix</keyword>
<dbReference type="InterPro" id="IPR003841">
    <property type="entry name" value="Na/Pi_transpt"/>
</dbReference>
<keyword evidence="8" id="KW-1185">Reference proteome</keyword>
<feature type="transmembrane region" description="Helical" evidence="6">
    <location>
        <begin position="170"/>
        <end position="191"/>
    </location>
</feature>
<comment type="subcellular location">
    <subcellularLocation>
        <location evidence="1">Cell membrane</location>
        <topology evidence="1">Multi-pass membrane protein</topology>
    </subcellularLocation>
</comment>
<proteinExistence type="predicted"/>
<accession>A0ABN6RTL2</accession>
<evidence type="ECO:0000256" key="5">
    <source>
        <dbReference type="ARBA" id="ARBA00023136"/>
    </source>
</evidence>
<keyword evidence="2" id="KW-1003">Cell membrane</keyword>
<feature type="transmembrane region" description="Helical" evidence="6">
    <location>
        <begin position="225"/>
        <end position="243"/>
    </location>
</feature>
<gene>
    <name evidence="7" type="ORF">JCM14722_03840</name>
</gene>
<feature type="transmembrane region" description="Helical" evidence="6">
    <location>
        <begin position="140"/>
        <end position="158"/>
    </location>
</feature>
<dbReference type="Pfam" id="PF02690">
    <property type="entry name" value="Na_Pi_cotrans"/>
    <property type="match status" value="2"/>
</dbReference>